<sequence>MSVLQNGELVLYGFVGENFWDVGFTAKEVVEALAEHGRDNDITVRINSGGGYVDDGVAIYNALAAHKGKVTVQVDSIAASSASLIAMAGDTIIMLDGSLMMIHDPSGITYGTADDHEKTGSILEKMASNMASIYAERSGNPVEDVRQAMKDELWLTADEAVEQGYADESQSAKAKAVAAFDFRVFANAPQRLTAMSKRKNWSLAEASARAAATARQPRQPREPLMTDKTTAAAPSAEIEGAKAEGAKAAQARIKAIMTADAAKGREKLAEHFAYETEMTAEAAIAALAVAPTAAAAPSEEQEPQRPSDSPEAYAARRTASAGLAAPGGAASGKPQAKLSASDVYANRRKAVKQGA</sequence>
<dbReference type="RefSeq" id="WP_027316062.1">
    <property type="nucleotide sequence ID" value="NZ_JACIDC010000018.1"/>
</dbReference>
<evidence type="ECO:0000256" key="2">
    <source>
        <dbReference type="ARBA" id="ARBA00022490"/>
    </source>
</evidence>
<evidence type="ECO:0000256" key="3">
    <source>
        <dbReference type="ARBA" id="ARBA00022670"/>
    </source>
</evidence>
<keyword evidence="4" id="KW-0378">Hydrolase</keyword>
<feature type="region of interest" description="Disordered" evidence="7">
    <location>
        <begin position="291"/>
        <end position="341"/>
    </location>
</feature>
<dbReference type="GO" id="GO:0004252">
    <property type="term" value="F:serine-type endopeptidase activity"/>
    <property type="evidence" value="ECO:0007669"/>
    <property type="project" value="InterPro"/>
</dbReference>
<keyword evidence="2" id="KW-0963">Cytoplasm</keyword>
<dbReference type="PANTHER" id="PTHR10381:SF70">
    <property type="entry name" value="ATP-DEPENDENT CLP PROTEASE PROTEOLYTIC SUBUNIT"/>
    <property type="match status" value="1"/>
</dbReference>
<dbReference type="GO" id="GO:0004176">
    <property type="term" value="F:ATP-dependent peptidase activity"/>
    <property type="evidence" value="ECO:0007669"/>
    <property type="project" value="InterPro"/>
</dbReference>
<dbReference type="PANTHER" id="PTHR10381">
    <property type="entry name" value="ATP-DEPENDENT CLP PROTEASE PROTEOLYTIC SUBUNIT"/>
    <property type="match status" value="1"/>
</dbReference>
<keyword evidence="3 8" id="KW-0645">Protease</keyword>
<dbReference type="PRINTS" id="PR00127">
    <property type="entry name" value="CLPPROTEASEP"/>
</dbReference>
<comment type="caution">
    <text evidence="8">The sequence shown here is derived from an EMBL/GenBank/DDBJ whole genome shotgun (WGS) entry which is preliminary data.</text>
</comment>
<dbReference type="Pfam" id="PF00574">
    <property type="entry name" value="CLP_protease"/>
    <property type="match status" value="1"/>
</dbReference>
<feature type="compositionally biased region" description="Low complexity" evidence="7">
    <location>
        <begin position="312"/>
        <end position="337"/>
    </location>
</feature>
<organism evidence="8 9">
    <name type="scientific">Microvirga flocculans</name>
    <dbReference type="NCBI Taxonomy" id="217168"/>
    <lineage>
        <taxon>Bacteria</taxon>
        <taxon>Pseudomonadati</taxon>
        <taxon>Pseudomonadota</taxon>
        <taxon>Alphaproteobacteria</taxon>
        <taxon>Hyphomicrobiales</taxon>
        <taxon>Methylobacteriaceae</taxon>
        <taxon>Microvirga</taxon>
    </lineage>
</organism>
<keyword evidence="5" id="KW-0720">Serine protease</keyword>
<evidence type="ECO:0000313" key="9">
    <source>
        <dbReference type="Proteomes" id="UP000519439"/>
    </source>
</evidence>
<evidence type="ECO:0000256" key="6">
    <source>
        <dbReference type="RuleBase" id="RU003567"/>
    </source>
</evidence>
<dbReference type="AlphaFoldDB" id="A0A7W6IIB9"/>
<reference evidence="8 9" key="1">
    <citation type="submission" date="2020-08" db="EMBL/GenBank/DDBJ databases">
        <title>Genomic Encyclopedia of Type Strains, Phase IV (KMG-IV): sequencing the most valuable type-strain genomes for metagenomic binning, comparative biology and taxonomic classification.</title>
        <authorList>
            <person name="Goeker M."/>
        </authorList>
    </citation>
    <scope>NUCLEOTIDE SEQUENCE [LARGE SCALE GENOMIC DNA]</scope>
    <source>
        <strain evidence="8 9">DSM 15743</strain>
    </source>
</reference>
<proteinExistence type="inferred from homology"/>
<accession>A0A7W6IIB9</accession>
<name>A0A7W6IIB9_9HYPH</name>
<evidence type="ECO:0000313" key="8">
    <source>
        <dbReference type="EMBL" id="MBB4042022.1"/>
    </source>
</evidence>
<dbReference type="GO" id="GO:0009368">
    <property type="term" value="C:endopeptidase Clp complex"/>
    <property type="evidence" value="ECO:0007669"/>
    <property type="project" value="TreeGrafter"/>
</dbReference>
<evidence type="ECO:0000256" key="4">
    <source>
        <dbReference type="ARBA" id="ARBA00022801"/>
    </source>
</evidence>
<dbReference type="InterPro" id="IPR001907">
    <property type="entry name" value="ClpP"/>
</dbReference>
<evidence type="ECO:0000256" key="5">
    <source>
        <dbReference type="ARBA" id="ARBA00022825"/>
    </source>
</evidence>
<evidence type="ECO:0000256" key="7">
    <source>
        <dbReference type="SAM" id="MobiDB-lite"/>
    </source>
</evidence>
<dbReference type="InterPro" id="IPR023562">
    <property type="entry name" value="ClpP/TepA"/>
</dbReference>
<gene>
    <name evidence="8" type="ORF">GGR34_003707</name>
</gene>
<dbReference type="InterPro" id="IPR029045">
    <property type="entry name" value="ClpP/crotonase-like_dom_sf"/>
</dbReference>
<feature type="region of interest" description="Disordered" evidence="7">
    <location>
        <begin position="209"/>
        <end position="243"/>
    </location>
</feature>
<protein>
    <recommendedName>
        <fullName evidence="6">ATP-dependent Clp protease proteolytic subunit</fullName>
    </recommendedName>
</protein>
<dbReference type="GO" id="GO:0051117">
    <property type="term" value="F:ATPase binding"/>
    <property type="evidence" value="ECO:0007669"/>
    <property type="project" value="TreeGrafter"/>
</dbReference>
<comment type="similarity">
    <text evidence="1 6">Belongs to the peptidase S14 family.</text>
</comment>
<evidence type="ECO:0000256" key="1">
    <source>
        <dbReference type="ARBA" id="ARBA00007039"/>
    </source>
</evidence>
<dbReference type="Proteomes" id="UP000519439">
    <property type="component" value="Unassembled WGS sequence"/>
</dbReference>
<dbReference type="Gene3D" id="3.90.226.10">
    <property type="entry name" value="2-enoyl-CoA Hydratase, Chain A, domain 1"/>
    <property type="match status" value="1"/>
</dbReference>
<dbReference type="SUPFAM" id="SSF52096">
    <property type="entry name" value="ClpP/crotonase"/>
    <property type="match status" value="1"/>
</dbReference>
<dbReference type="NCBIfam" id="NF045542">
    <property type="entry name" value="Clp_rel_HeadMat"/>
    <property type="match status" value="1"/>
</dbReference>
<dbReference type="GO" id="GO:0006515">
    <property type="term" value="P:protein quality control for misfolded or incompletely synthesized proteins"/>
    <property type="evidence" value="ECO:0007669"/>
    <property type="project" value="TreeGrafter"/>
</dbReference>
<keyword evidence="9" id="KW-1185">Reference proteome</keyword>
<dbReference type="EMBL" id="JACIDC010000018">
    <property type="protein sequence ID" value="MBB4042022.1"/>
    <property type="molecule type" value="Genomic_DNA"/>
</dbReference>
<dbReference type="CDD" id="cd07016">
    <property type="entry name" value="S14_ClpP_1"/>
    <property type="match status" value="1"/>
</dbReference>